<organism evidence="2 3">
    <name type="scientific">Eumeta variegata</name>
    <name type="common">Bagworm moth</name>
    <name type="synonym">Eumeta japonica</name>
    <dbReference type="NCBI Taxonomy" id="151549"/>
    <lineage>
        <taxon>Eukaryota</taxon>
        <taxon>Metazoa</taxon>
        <taxon>Ecdysozoa</taxon>
        <taxon>Arthropoda</taxon>
        <taxon>Hexapoda</taxon>
        <taxon>Insecta</taxon>
        <taxon>Pterygota</taxon>
        <taxon>Neoptera</taxon>
        <taxon>Endopterygota</taxon>
        <taxon>Lepidoptera</taxon>
        <taxon>Glossata</taxon>
        <taxon>Ditrysia</taxon>
        <taxon>Tineoidea</taxon>
        <taxon>Psychidae</taxon>
        <taxon>Oiketicinae</taxon>
        <taxon>Eumeta</taxon>
    </lineage>
</organism>
<dbReference type="OrthoDB" id="445826at2759"/>
<evidence type="ECO:0000259" key="1">
    <source>
        <dbReference type="Pfam" id="PF00078"/>
    </source>
</evidence>
<evidence type="ECO:0000313" key="2">
    <source>
        <dbReference type="EMBL" id="GBP05040.1"/>
    </source>
</evidence>
<dbReference type="SUPFAM" id="SSF56672">
    <property type="entry name" value="DNA/RNA polymerases"/>
    <property type="match status" value="1"/>
</dbReference>
<dbReference type="InterPro" id="IPR043502">
    <property type="entry name" value="DNA/RNA_pol_sf"/>
</dbReference>
<sequence length="180" mass="20136">MNSQANPAENDGDEKLHGYTHTHTHTHIIKAAPSLFLEAYNSCLKEGTFPRKWKQQRLVLLPKGKKPPEEPSSYRPLCMLDTASKIFERIIHQRIDAVVDPLLADNQYGFRKGRSTLDAISLVVNTAKEAIAGTRWKGGAKKYCLVAALDIRNAFNSANWDCIMQARREERASISAQTSG</sequence>
<dbReference type="Pfam" id="PF00078">
    <property type="entry name" value="RVT_1"/>
    <property type="match status" value="1"/>
</dbReference>
<comment type="caution">
    <text evidence="2">The sequence shown here is derived from an EMBL/GenBank/DDBJ whole genome shotgun (WGS) entry which is preliminary data.</text>
</comment>
<dbReference type="STRING" id="151549.A0A4C1SUZ2"/>
<keyword evidence="2" id="KW-0808">Transferase</keyword>
<protein>
    <submittedName>
        <fullName evidence="2">Probable RNA-directed DNA polymerase from transposon X-element</fullName>
    </submittedName>
</protein>
<dbReference type="CDD" id="cd01650">
    <property type="entry name" value="RT_nLTR_like"/>
    <property type="match status" value="1"/>
</dbReference>
<dbReference type="InterPro" id="IPR000477">
    <property type="entry name" value="RT_dom"/>
</dbReference>
<dbReference type="AlphaFoldDB" id="A0A4C1SUZ2"/>
<feature type="domain" description="Reverse transcriptase" evidence="1">
    <location>
        <begin position="66"/>
        <end position="167"/>
    </location>
</feature>
<evidence type="ECO:0000313" key="3">
    <source>
        <dbReference type="Proteomes" id="UP000299102"/>
    </source>
</evidence>
<proteinExistence type="predicted"/>
<name>A0A4C1SUZ2_EUMVA</name>
<keyword evidence="2" id="KW-0695">RNA-directed DNA polymerase</keyword>
<dbReference type="PANTHER" id="PTHR19446">
    <property type="entry name" value="REVERSE TRANSCRIPTASES"/>
    <property type="match status" value="1"/>
</dbReference>
<dbReference type="EMBL" id="BGZK01000016">
    <property type="protein sequence ID" value="GBP05040.1"/>
    <property type="molecule type" value="Genomic_DNA"/>
</dbReference>
<keyword evidence="2" id="KW-0548">Nucleotidyltransferase</keyword>
<accession>A0A4C1SUZ2</accession>
<dbReference type="Proteomes" id="UP000299102">
    <property type="component" value="Unassembled WGS sequence"/>
</dbReference>
<reference evidence="2 3" key="1">
    <citation type="journal article" date="2019" name="Commun. Biol.">
        <title>The bagworm genome reveals a unique fibroin gene that provides high tensile strength.</title>
        <authorList>
            <person name="Kono N."/>
            <person name="Nakamura H."/>
            <person name="Ohtoshi R."/>
            <person name="Tomita M."/>
            <person name="Numata K."/>
            <person name="Arakawa K."/>
        </authorList>
    </citation>
    <scope>NUCLEOTIDE SEQUENCE [LARGE SCALE GENOMIC DNA]</scope>
</reference>
<keyword evidence="3" id="KW-1185">Reference proteome</keyword>
<dbReference type="GO" id="GO:0003964">
    <property type="term" value="F:RNA-directed DNA polymerase activity"/>
    <property type="evidence" value="ECO:0007669"/>
    <property type="project" value="UniProtKB-KW"/>
</dbReference>
<gene>
    <name evidence="2" type="ORF">EVAR_3386_1</name>
</gene>